<dbReference type="GO" id="GO:0043811">
    <property type="term" value="F:phosphate:acyl-[acyl carrier protein] acyltransferase activity"/>
    <property type="evidence" value="ECO:0007669"/>
    <property type="project" value="UniProtKB-UniRule"/>
</dbReference>
<dbReference type="PANTHER" id="PTHR30100:SF1">
    <property type="entry name" value="PHOSPHATE ACYLTRANSFERASE"/>
    <property type="match status" value="1"/>
</dbReference>
<dbReference type="STRING" id="485916.Dtox_1176"/>
<dbReference type="NCBIfam" id="TIGR00182">
    <property type="entry name" value="plsX"/>
    <property type="match status" value="1"/>
</dbReference>
<dbReference type="GO" id="GO:0005737">
    <property type="term" value="C:cytoplasm"/>
    <property type="evidence" value="ECO:0007669"/>
    <property type="project" value="UniProtKB-SubCell"/>
</dbReference>
<reference evidence="11 12" key="1">
    <citation type="journal article" date="2009" name="Stand. Genomic Sci.">
        <title>Complete genome sequence of Desulfotomaculum acetoxidans type strain (5575).</title>
        <authorList>
            <person name="Spring S."/>
            <person name="Lapidus A."/>
            <person name="Schroder M."/>
            <person name="Gleim D."/>
            <person name="Sims D."/>
            <person name="Meincke L."/>
            <person name="Glavina Del Rio T."/>
            <person name="Tice H."/>
            <person name="Copeland A."/>
            <person name="Cheng J.F."/>
            <person name="Lucas S."/>
            <person name="Chen F."/>
            <person name="Nolan M."/>
            <person name="Bruce D."/>
            <person name="Goodwin L."/>
            <person name="Pitluck S."/>
            <person name="Ivanova N."/>
            <person name="Mavromatis K."/>
            <person name="Mikhailova N."/>
            <person name="Pati A."/>
            <person name="Chen A."/>
            <person name="Palaniappan K."/>
            <person name="Land M."/>
            <person name="Hauser L."/>
            <person name="Chang Y.J."/>
            <person name="Jeffries C.D."/>
            <person name="Chain P."/>
            <person name="Saunders E."/>
            <person name="Brettin T."/>
            <person name="Detter J.C."/>
            <person name="Goker M."/>
            <person name="Bristow J."/>
            <person name="Eisen J.A."/>
            <person name="Markowitz V."/>
            <person name="Hugenholtz P."/>
            <person name="Kyrpides N.C."/>
            <person name="Klenk H.P."/>
            <person name="Han C."/>
        </authorList>
    </citation>
    <scope>NUCLEOTIDE SEQUENCE [LARGE SCALE GENOMIC DNA]</scope>
    <source>
        <strain evidence="12">ATCC 49208 / DSM 771 / VKM B-1644</strain>
    </source>
</reference>
<dbReference type="SUPFAM" id="SSF53659">
    <property type="entry name" value="Isocitrate/Isopropylmalate dehydrogenase-like"/>
    <property type="match status" value="1"/>
</dbReference>
<comment type="catalytic activity">
    <reaction evidence="1 10">
        <text>a fatty acyl-[ACP] + phosphate = an acyl phosphate + holo-[ACP]</text>
        <dbReference type="Rhea" id="RHEA:42292"/>
        <dbReference type="Rhea" id="RHEA-COMP:9685"/>
        <dbReference type="Rhea" id="RHEA-COMP:14125"/>
        <dbReference type="ChEBI" id="CHEBI:43474"/>
        <dbReference type="ChEBI" id="CHEBI:59918"/>
        <dbReference type="ChEBI" id="CHEBI:64479"/>
        <dbReference type="ChEBI" id="CHEBI:138651"/>
        <dbReference type="EC" id="2.3.1.274"/>
    </reaction>
</comment>
<evidence type="ECO:0000256" key="6">
    <source>
        <dbReference type="ARBA" id="ARBA00023209"/>
    </source>
</evidence>
<keyword evidence="2 10" id="KW-0963">Cytoplasm</keyword>
<sequence length="339" mass="35859">MKIAVDAMGGDFAPREIVQGAVQAVQEYGFQIILVGDTEKITAELGSFPRDKIELVHTKEVIAMDEHPASSVRKKKGSSIVQANLLVKEGSAQAVVSAGSTGAAMAASLLYLGRIKGIDRPAIASVLPTMKGGTVLLDVGANVDCKPQYLLQFAIMGNLYASKILGIIKPRVGLLNIGEEETKGNELTLAAFPLLRQSGIDFIGNVEGREVFSGDIDVIVCDGFVGNIVLKTSEGLAMALKSMIKQEISCSITAKLGILLTLPSLKRFRQRIDYTEYGGAPLLGINGISVISHGSSTAKAIKNAIRVAADAVENGLVSSIRADIEKGQDTKGVEYSEEV</sequence>
<evidence type="ECO:0000256" key="7">
    <source>
        <dbReference type="ARBA" id="ARBA00023264"/>
    </source>
</evidence>
<keyword evidence="6 10" id="KW-0594">Phospholipid biosynthesis</keyword>
<dbReference type="Proteomes" id="UP000002217">
    <property type="component" value="Chromosome"/>
</dbReference>
<gene>
    <name evidence="10" type="primary">plsX</name>
    <name evidence="11" type="ordered locus">Dtox_1176</name>
</gene>
<keyword evidence="5 10" id="KW-0443">Lipid metabolism</keyword>
<keyword evidence="12" id="KW-1185">Reference proteome</keyword>
<dbReference type="HOGENOM" id="CLU_039379_1_1_9"/>
<comment type="subcellular location">
    <subcellularLocation>
        <location evidence="10">Cytoplasm</location>
    </subcellularLocation>
    <text evidence="10">Associated with the membrane possibly through PlsY.</text>
</comment>
<dbReference type="OrthoDB" id="9806408at2"/>
<dbReference type="InterPro" id="IPR012281">
    <property type="entry name" value="Phospholipid_synth_PlsX-like"/>
</dbReference>
<keyword evidence="3 10" id="KW-0444">Lipid biosynthesis</keyword>
<dbReference type="GO" id="GO:0008654">
    <property type="term" value="P:phospholipid biosynthetic process"/>
    <property type="evidence" value="ECO:0007669"/>
    <property type="project" value="UniProtKB-KW"/>
</dbReference>
<dbReference type="EMBL" id="CP001720">
    <property type="protein sequence ID" value="ACV62061.1"/>
    <property type="molecule type" value="Genomic_DNA"/>
</dbReference>
<comment type="similarity">
    <text evidence="10">Belongs to the PlsX family.</text>
</comment>
<name>C8W579_DESAS</name>
<dbReference type="GO" id="GO:0006633">
    <property type="term" value="P:fatty acid biosynthetic process"/>
    <property type="evidence" value="ECO:0007669"/>
    <property type="project" value="UniProtKB-UniRule"/>
</dbReference>
<evidence type="ECO:0000256" key="3">
    <source>
        <dbReference type="ARBA" id="ARBA00022516"/>
    </source>
</evidence>
<evidence type="ECO:0000256" key="2">
    <source>
        <dbReference type="ARBA" id="ARBA00022490"/>
    </source>
</evidence>
<dbReference type="PIRSF" id="PIRSF002465">
    <property type="entry name" value="Phsphlp_syn_PlsX"/>
    <property type="match status" value="1"/>
</dbReference>
<dbReference type="Pfam" id="PF02504">
    <property type="entry name" value="FA_synthesis"/>
    <property type="match status" value="1"/>
</dbReference>
<evidence type="ECO:0000256" key="10">
    <source>
        <dbReference type="HAMAP-Rule" id="MF_00019"/>
    </source>
</evidence>
<dbReference type="EC" id="2.3.1.274" evidence="8 10"/>
<evidence type="ECO:0000313" key="11">
    <source>
        <dbReference type="EMBL" id="ACV62061.1"/>
    </source>
</evidence>
<accession>C8W579</accession>
<dbReference type="InterPro" id="IPR003664">
    <property type="entry name" value="FA_synthesis"/>
</dbReference>
<dbReference type="Gene3D" id="3.40.718.10">
    <property type="entry name" value="Isopropylmalate Dehydrogenase"/>
    <property type="match status" value="1"/>
</dbReference>
<comment type="subunit">
    <text evidence="9 10">Homodimer. Probably interacts with PlsY.</text>
</comment>
<comment type="function">
    <text evidence="10">Catalyzes the reversible formation of acyl-phosphate (acyl-PO(4)) from acyl-[acyl-carrier-protein] (acyl-ACP). This enzyme utilizes acyl-ACP as fatty acyl donor, but not acyl-CoA.</text>
</comment>
<dbReference type="UniPathway" id="UPA00085"/>
<evidence type="ECO:0000313" key="12">
    <source>
        <dbReference type="Proteomes" id="UP000002217"/>
    </source>
</evidence>
<evidence type="ECO:0000256" key="9">
    <source>
        <dbReference type="ARBA" id="ARBA00046608"/>
    </source>
</evidence>
<dbReference type="KEGG" id="dae:Dtox_1176"/>
<evidence type="ECO:0000256" key="1">
    <source>
        <dbReference type="ARBA" id="ARBA00001232"/>
    </source>
</evidence>
<keyword evidence="4 10" id="KW-0808">Transferase</keyword>
<dbReference type="HAMAP" id="MF_00019">
    <property type="entry name" value="PlsX"/>
    <property type="match status" value="1"/>
</dbReference>
<keyword evidence="7 10" id="KW-1208">Phospholipid metabolism</keyword>
<evidence type="ECO:0000256" key="4">
    <source>
        <dbReference type="ARBA" id="ARBA00022679"/>
    </source>
</evidence>
<dbReference type="PANTHER" id="PTHR30100">
    <property type="entry name" value="FATTY ACID/PHOSPHOLIPID SYNTHESIS PROTEIN PLSX"/>
    <property type="match status" value="1"/>
</dbReference>
<evidence type="ECO:0000256" key="5">
    <source>
        <dbReference type="ARBA" id="ARBA00023098"/>
    </source>
</evidence>
<protein>
    <recommendedName>
        <fullName evidence="8 10">Phosphate acyltransferase</fullName>
        <ecNumber evidence="8 10">2.3.1.274</ecNumber>
    </recommendedName>
    <alternativeName>
        <fullName evidence="10">Acyl-ACP phosphotransacylase</fullName>
    </alternativeName>
    <alternativeName>
        <fullName evidence="10">Acyl-[acyl-carrier-protein]--phosphate acyltransferase</fullName>
    </alternativeName>
    <alternativeName>
        <fullName evidence="10">Phosphate-acyl-ACP acyltransferase</fullName>
    </alternativeName>
</protein>
<dbReference type="RefSeq" id="WP_015756776.1">
    <property type="nucleotide sequence ID" value="NC_013216.1"/>
</dbReference>
<dbReference type="eggNOG" id="COG0416">
    <property type="taxonomic scope" value="Bacteria"/>
</dbReference>
<organism evidence="11 12">
    <name type="scientific">Desulfofarcimen acetoxidans (strain ATCC 49208 / DSM 771 / KCTC 5769 / VKM B-1644 / 5575)</name>
    <name type="common">Desulfotomaculum acetoxidans</name>
    <dbReference type="NCBI Taxonomy" id="485916"/>
    <lineage>
        <taxon>Bacteria</taxon>
        <taxon>Bacillati</taxon>
        <taxon>Bacillota</taxon>
        <taxon>Clostridia</taxon>
        <taxon>Eubacteriales</taxon>
        <taxon>Peptococcaceae</taxon>
        <taxon>Desulfofarcimen</taxon>
    </lineage>
</organism>
<comment type="pathway">
    <text evidence="10">Lipid metabolism; phospholipid metabolism.</text>
</comment>
<proteinExistence type="inferred from homology"/>
<dbReference type="AlphaFoldDB" id="C8W579"/>
<evidence type="ECO:0000256" key="8">
    <source>
        <dbReference type="ARBA" id="ARBA00024069"/>
    </source>
</evidence>